<dbReference type="EMBL" id="KX154838">
    <property type="protein sequence ID" value="ANJ20958.1"/>
    <property type="molecule type" value="Genomic_DNA"/>
</dbReference>
<feature type="non-terminal residue" evidence="7">
    <location>
        <position position="1"/>
    </location>
</feature>
<dbReference type="InterPro" id="IPR004258">
    <property type="entry name" value="DBL"/>
</dbReference>
<feature type="region of interest" description="Disordered" evidence="1">
    <location>
        <begin position="1369"/>
        <end position="1476"/>
    </location>
</feature>
<evidence type="ECO:0000256" key="1">
    <source>
        <dbReference type="SAM" id="MobiDB-lite"/>
    </source>
</evidence>
<reference evidence="7" key="1">
    <citation type="journal article" date="2016" name="EMBO Mol. Med.">
        <title>Plasmodium falciparum var genes expressed in children with severe malaria encode CIDRalpha1 domains.</title>
        <authorList>
            <person name="Jespersen J.S."/>
            <person name="Wang C.W."/>
            <person name="Mkumbaye S.I."/>
            <person name="Minja D.T."/>
            <person name="Petersen B."/>
            <person name="Turner L."/>
            <person name="Petersen J.E."/>
            <person name="Lusingu J.P."/>
            <person name="Theander T.G."/>
            <person name="Lavstsen T."/>
        </authorList>
    </citation>
    <scope>NUCLEOTIDE SEQUENCE</scope>
    <source>
        <strain evidence="7">1733-6</strain>
    </source>
</reference>
<feature type="domain" description="Duffy-binding-like" evidence="6">
    <location>
        <begin position="984"/>
        <end position="1127"/>
    </location>
</feature>
<dbReference type="InterPro" id="IPR008602">
    <property type="entry name" value="Duffy-antigen-binding"/>
</dbReference>
<evidence type="ECO:0000259" key="6">
    <source>
        <dbReference type="Pfam" id="PF22672"/>
    </source>
</evidence>
<keyword evidence="2" id="KW-0472">Membrane</keyword>
<keyword evidence="2" id="KW-0812">Transmembrane</keyword>
<evidence type="ECO:0000259" key="4">
    <source>
        <dbReference type="Pfam" id="PF05424"/>
    </source>
</evidence>
<dbReference type="GO" id="GO:0016020">
    <property type="term" value="C:membrane"/>
    <property type="evidence" value="ECO:0007669"/>
    <property type="project" value="InterPro"/>
</dbReference>
<dbReference type="VEuPathDB" id="PlasmoDB:PfML01_140085300"/>
<dbReference type="Pfam" id="PF18562">
    <property type="entry name" value="CIDR1_gamma"/>
    <property type="match status" value="1"/>
</dbReference>
<feature type="compositionally biased region" description="Acidic residues" evidence="1">
    <location>
        <begin position="1396"/>
        <end position="1410"/>
    </location>
</feature>
<accession>A0A191VZ19</accession>
<dbReference type="GO" id="GO:0046789">
    <property type="term" value="F:host cell surface receptor binding"/>
    <property type="evidence" value="ECO:0007669"/>
    <property type="project" value="InterPro"/>
</dbReference>
<feature type="region of interest" description="Disordered" evidence="1">
    <location>
        <begin position="527"/>
        <end position="652"/>
    </location>
</feature>
<feature type="region of interest" description="Disordered" evidence="1">
    <location>
        <begin position="787"/>
        <end position="820"/>
    </location>
</feature>
<evidence type="ECO:0000259" key="5">
    <source>
        <dbReference type="Pfam" id="PF18562"/>
    </source>
</evidence>
<feature type="domain" description="Duffy-binding-like" evidence="3">
    <location>
        <begin position="388"/>
        <end position="534"/>
    </location>
</feature>
<gene>
    <name evidence="7" type="primary">var</name>
</gene>
<dbReference type="VEuPathDB" id="PlasmoDB:PfCD01_060005300"/>
<feature type="non-terminal residue" evidence="7">
    <location>
        <position position="1504"/>
    </location>
</feature>
<dbReference type="Pfam" id="PF05424">
    <property type="entry name" value="Duffy_binding"/>
    <property type="match status" value="2"/>
</dbReference>
<dbReference type="VEuPathDB" id="PlasmoDB:PfGN01_120047100"/>
<dbReference type="InterPro" id="IPR041480">
    <property type="entry name" value="CIDR1_gamma"/>
</dbReference>
<dbReference type="Gene3D" id="1.20.58.830">
    <property type="match status" value="3"/>
</dbReference>
<feature type="compositionally biased region" description="Acidic residues" evidence="1">
    <location>
        <begin position="581"/>
        <end position="606"/>
    </location>
</feature>
<feature type="compositionally biased region" description="Basic and acidic residues" evidence="1">
    <location>
        <begin position="607"/>
        <end position="652"/>
    </location>
</feature>
<feature type="compositionally biased region" description="Polar residues" evidence="1">
    <location>
        <begin position="1369"/>
        <end position="1393"/>
    </location>
</feature>
<organism evidence="7">
    <name type="scientific">Plasmodium falciparum</name>
    <name type="common">malaria parasite P. falciparum</name>
    <dbReference type="NCBI Taxonomy" id="5833"/>
    <lineage>
        <taxon>Eukaryota</taxon>
        <taxon>Sar</taxon>
        <taxon>Alveolata</taxon>
        <taxon>Apicomplexa</taxon>
        <taxon>Aconoidasida</taxon>
        <taxon>Haemosporida</taxon>
        <taxon>Plasmodiidae</taxon>
        <taxon>Plasmodium</taxon>
        <taxon>Plasmodium (Laverania)</taxon>
    </lineage>
</organism>
<dbReference type="Pfam" id="PF22672">
    <property type="entry name" value="DBL_C"/>
    <property type="match status" value="2"/>
</dbReference>
<sequence length="1504" mass="172432">DIIRGKDLYRGNNRENDKLEKKLKVYFKKIYEQLVNKYKEDAQTHYSDTTNFYQLREDWWALNRRDVWKAITCYAHDSHYWKMGADGSIEKSHMKQCRNITGVPTNFDYVPQFLRWFEEWAEDFCRKRKHKLNDAIQKCRGQDGTGKDRYCDLNGFDCKNRAKGEKRFVEGADCNKCSYSCIPFRTWIYNQRKEFEKQKEKYQNEISGGKSRKKRSSTTNNYKGYDEQFYKILKDTNVDVDKFLDLLSNQTACKSQPYDEPRTISINFKNYTHPDIFSHTEYCQACPWCGVDCNKSTCTRNPDTSCSEKIPQKDYNDRNTTKIPRITPEKGKSNILEKYKNFCNSTDKDKSIEKWQCHYEKTDNSNNCIQGEWETFTKGQEVMVYHPFFWSWVTEMLDDSIKWRAELDKCLKNNKKRCGKNKCNRDCKCYERWVKQKETEWKAIKLHFGKQEDMKGEIEGADTGIILKYNLNVVFLEDMEKHHADPQHIAKIQDLLKKNDEKVKNHSNMETIFDFLLQEELKDADECVRNNPSDPCPPPESPGAGGGGAGGRSETHGPSSPRPPGSATTAGPDTKKGDSEGAGDAEEDELSEEEGEDDEDNDEDDEGAKPAEGEKEEDRKVKEESKEVVEPDGKGEDNTHEEVTTEKKDEAEKVCQIVANILTKDNNALKDACDLKYNKGKNYGWKCVPSGKPTSGKDGAICIPPRRRRLYIQKLHDWATNMEATEARGSEAQTQARDKATEASVSSQAGGKAAQGNGDDPQKALLKAFVESAAVETFFAWHRYKEEKKPPSEQNAGAAALPPQLPVTDSESPQSKLEKGEIPTDFLRQMFYTLGDYRDICVGNTDIVVEALSSSEKQKMKEIQDKIKEHINNGSSSPPTVKTPSQPGDKLKSWWNKHGKDIWEGMICALTHKTDNPQQVDDDVYEKIFGKDDKPGNKNGTYESKYKYETVELKEDKNSVPKGNDDPKLTEFVERPPYFRYLEEWGETFCKERKKRLEQIKVDCMDGKKQKCSGDGENCKDIREQDYTILPDFNCPSCATPCRYYRKWIERKRIEFTEQENAYNNQKVNCEKESNKRDNGFCVTLEKTCDTAAKFLKTLGSCSKNNNESGENKKIFDDNGDTFKHTQYCGTCSLIGFKCNKVDCRGSTNVTCDGKTPIGAKEIEKIKKSTEDVVMLVSDNGENGFENDLRDCQRAGIFEGIRKDEWKCTYFCNSDVCGLKKDNNHIDEKQIILIRALFKRWVDNFLEDYNKIKKKLNPCINNGEGSKCKYNCQNKCNCVVQWISEKRKEWDILRKRFNDQYKDDPDYNVKSVLEELIPKIAVVNDQDNVIKLSKFDNSCACNYRANSGNNKEMDAIDCMLNKLQEKATSCLSSPSGDNQPSADTPASCQNPSTRVEDDEEDLLHEEEENPENMRPGFCPQNDTTEQQEEEENICTPAETVKKEDEKKEVAKDKGVEEQSGAPSPPKPQPTPQLLDDPLKTALMSSTIMWSIGIGFATFTYFFLK</sequence>
<keyword evidence="2" id="KW-1133">Transmembrane helix</keyword>
<dbReference type="VEuPathDB" id="PlasmoDB:PfSN01_030031500"/>
<feature type="domain" description="Duffy-binding-like" evidence="3">
    <location>
        <begin position="1237"/>
        <end position="1375"/>
    </location>
</feature>
<dbReference type="Gene3D" id="1.20.58.1930">
    <property type="match status" value="1"/>
</dbReference>
<proteinExistence type="predicted"/>
<dbReference type="InterPro" id="IPR042202">
    <property type="entry name" value="Duffy-ag-bd_sf"/>
</dbReference>
<dbReference type="Gene3D" id="1.20.1310.20">
    <property type="entry name" value="Duffy-antigen binding domain"/>
    <property type="match status" value="2"/>
</dbReference>
<dbReference type="FunFam" id="1.20.58.1930:FF:000001">
    <property type="entry name" value="Erythrocyte membrane protein 1, PfEMP1"/>
    <property type="match status" value="1"/>
</dbReference>
<evidence type="ECO:0000256" key="2">
    <source>
        <dbReference type="SAM" id="Phobius"/>
    </source>
</evidence>
<feature type="domain" description="Duffy-binding-like" evidence="6">
    <location>
        <begin position="119"/>
        <end position="281"/>
    </location>
</feature>
<dbReference type="VEuPathDB" id="PlasmoDB:PfTG01_040018100"/>
<dbReference type="VEuPathDB" id="PlasmoDB:PfGB4_000015900"/>
<evidence type="ECO:0000259" key="3">
    <source>
        <dbReference type="Pfam" id="PF03011"/>
    </source>
</evidence>
<feature type="domain" description="Cysteine-rich interdomain region 1 gamma" evidence="5">
    <location>
        <begin position="1170"/>
        <end position="1221"/>
    </location>
</feature>
<evidence type="ECO:0000313" key="7">
    <source>
        <dbReference type="EMBL" id="ANJ20958.1"/>
    </source>
</evidence>
<protein>
    <submittedName>
        <fullName evidence="7">Erythrocyte membrane protein 1</fullName>
    </submittedName>
</protein>
<feature type="region of interest" description="Disordered" evidence="1">
    <location>
        <begin position="726"/>
        <end position="759"/>
    </location>
</feature>
<dbReference type="FunFam" id="1.20.58.830:FF:000003">
    <property type="entry name" value="Erythrocyte membrane protein 1, PfEMP1"/>
    <property type="match status" value="1"/>
</dbReference>
<dbReference type="Pfam" id="PF03011">
    <property type="entry name" value="PFEMP"/>
    <property type="match status" value="2"/>
</dbReference>
<feature type="compositionally biased region" description="Basic and acidic residues" evidence="1">
    <location>
        <begin position="1439"/>
        <end position="1456"/>
    </location>
</feature>
<feature type="transmembrane region" description="Helical" evidence="2">
    <location>
        <begin position="1481"/>
        <end position="1503"/>
    </location>
</feature>
<name>A0A191VZ19_PLAFA</name>
<dbReference type="FunFam" id="1.20.58.830:FF:000001">
    <property type="entry name" value="Erythrocyte membrane protein 1, PfEMP1"/>
    <property type="match status" value="1"/>
</dbReference>
<feature type="domain" description="Duffy-antigen binding" evidence="4">
    <location>
        <begin position="701"/>
        <end position="925"/>
    </location>
</feature>
<feature type="region of interest" description="Disordered" evidence="1">
    <location>
        <begin position="870"/>
        <end position="889"/>
    </location>
</feature>
<feature type="domain" description="Duffy-antigen binding" evidence="4">
    <location>
        <begin position="1"/>
        <end position="115"/>
    </location>
</feature>
<dbReference type="InterPro" id="IPR054595">
    <property type="entry name" value="DBL_C"/>
</dbReference>
<feature type="compositionally biased region" description="Polar residues" evidence="1">
    <location>
        <begin position="872"/>
        <end position="886"/>
    </location>
</feature>
<dbReference type="SUPFAM" id="SSF140924">
    <property type="entry name" value="Duffy binding domain-like"/>
    <property type="match status" value="4"/>
</dbReference>